<comment type="caution">
    <text evidence="2">The sequence shown here is derived from an EMBL/GenBank/DDBJ whole genome shotgun (WGS) entry which is preliminary data.</text>
</comment>
<protein>
    <submittedName>
        <fullName evidence="2">Uncharacterized protein</fullName>
    </submittedName>
</protein>
<evidence type="ECO:0000313" key="2">
    <source>
        <dbReference type="EMBL" id="ROS41093.1"/>
    </source>
</evidence>
<dbReference type="Proteomes" id="UP000274843">
    <property type="component" value="Unassembled WGS sequence"/>
</dbReference>
<feature type="compositionally biased region" description="Acidic residues" evidence="1">
    <location>
        <begin position="32"/>
        <end position="44"/>
    </location>
</feature>
<name>A0A3N2GWY8_9PSEU</name>
<feature type="compositionally biased region" description="Acidic residues" evidence="1">
    <location>
        <begin position="56"/>
        <end position="86"/>
    </location>
</feature>
<evidence type="ECO:0000256" key="1">
    <source>
        <dbReference type="SAM" id="MobiDB-lite"/>
    </source>
</evidence>
<reference evidence="2 3" key="1">
    <citation type="submission" date="2018-11" db="EMBL/GenBank/DDBJ databases">
        <title>Sequencing the genomes of 1000 actinobacteria strains.</title>
        <authorList>
            <person name="Klenk H.-P."/>
        </authorList>
    </citation>
    <scope>NUCLEOTIDE SEQUENCE [LARGE SCALE GENOMIC DNA]</scope>
    <source>
        <strain evidence="2 3">DSM 44348</strain>
    </source>
</reference>
<dbReference type="EMBL" id="RKHY01000001">
    <property type="protein sequence ID" value="ROS41093.1"/>
    <property type="molecule type" value="Genomic_DNA"/>
</dbReference>
<accession>A0A3N2GWY8</accession>
<feature type="region of interest" description="Disordered" evidence="1">
    <location>
        <begin position="1"/>
        <end position="93"/>
    </location>
</feature>
<organism evidence="2 3">
    <name type="scientific">Amycolatopsis thermoflava</name>
    <dbReference type="NCBI Taxonomy" id="84480"/>
    <lineage>
        <taxon>Bacteria</taxon>
        <taxon>Bacillati</taxon>
        <taxon>Actinomycetota</taxon>
        <taxon>Actinomycetes</taxon>
        <taxon>Pseudonocardiales</taxon>
        <taxon>Pseudonocardiaceae</taxon>
        <taxon>Amycolatopsis</taxon>
        <taxon>Amycolatopsis methanolica group</taxon>
    </lineage>
</organism>
<gene>
    <name evidence="2" type="ORF">EDD35_3444</name>
</gene>
<feature type="compositionally biased region" description="Low complexity" evidence="1">
    <location>
        <begin position="1"/>
        <end position="18"/>
    </location>
</feature>
<keyword evidence="3" id="KW-1185">Reference proteome</keyword>
<proteinExistence type="predicted"/>
<dbReference type="AlphaFoldDB" id="A0A3N2GWY8"/>
<sequence length="333" mass="34614">MDRGASVVAVAGRSATTADWPLTRSFAIAFETEPDEPSEWDDDAPASAGSRAPDEPPAEEPESERDELPESDEPDDEPPESDEPESTGDPSTLMLPARTSALKLLISLIWSLAPPVARSTAPADAPIARSCIFRLPRSPVSAACPTVVATPSTAPRAPSRTARSAICPATLSCSPLVAPFGIACPAAPATPPATPLASAPAVLSKSQLLRSPLAICSAWMPPSSARFIATFIAISLASRFSSCIATLRKPSCSIFCTSCRKTICTVIRVAICAGTMPAVDPPNVTTAAAIIAAIWIARMISDAMIMYFVYSTSSAVASADCASASHALVRFVK</sequence>
<evidence type="ECO:0000313" key="3">
    <source>
        <dbReference type="Proteomes" id="UP000274843"/>
    </source>
</evidence>